<dbReference type="PROSITE" id="PS51257">
    <property type="entry name" value="PROKAR_LIPOPROTEIN"/>
    <property type="match status" value="1"/>
</dbReference>
<reference evidence="2" key="2">
    <citation type="journal article" date="2024" name="Antonie Van Leeuwenhoek">
        <title>Roseihalotalea indica gen. nov., sp. nov., a halophilic Bacteroidetes from mesopelagic Southwest Indian Ocean with higher carbohydrate metabolic potential.</title>
        <authorList>
            <person name="Chen B."/>
            <person name="Zhang M."/>
            <person name="Lin D."/>
            <person name="Ye J."/>
            <person name="Tang K."/>
        </authorList>
    </citation>
    <scope>NUCLEOTIDE SEQUENCE</scope>
    <source>
        <strain evidence="2">TK19036</strain>
    </source>
</reference>
<protein>
    <recommendedName>
        <fullName evidence="3">Lipoprotein</fullName>
    </recommendedName>
</protein>
<keyword evidence="1" id="KW-0732">Signal</keyword>
<organism evidence="2">
    <name type="scientific">Roseihalotalea indica</name>
    <dbReference type="NCBI Taxonomy" id="2867963"/>
    <lineage>
        <taxon>Bacteria</taxon>
        <taxon>Pseudomonadati</taxon>
        <taxon>Bacteroidota</taxon>
        <taxon>Cytophagia</taxon>
        <taxon>Cytophagales</taxon>
        <taxon>Catalimonadaceae</taxon>
        <taxon>Roseihalotalea</taxon>
    </lineage>
</organism>
<evidence type="ECO:0008006" key="3">
    <source>
        <dbReference type="Google" id="ProtNLM"/>
    </source>
</evidence>
<feature type="signal peptide" evidence="1">
    <location>
        <begin position="1"/>
        <end position="19"/>
    </location>
</feature>
<evidence type="ECO:0000313" key="2">
    <source>
        <dbReference type="EMBL" id="WKN38902.1"/>
    </source>
</evidence>
<feature type="chain" id="PRO_5041424084" description="Lipoprotein" evidence="1">
    <location>
        <begin position="20"/>
        <end position="119"/>
    </location>
</feature>
<proteinExistence type="predicted"/>
<name>A0AA49GQ53_9BACT</name>
<reference evidence="2" key="1">
    <citation type="journal article" date="2023" name="Comput. Struct. Biotechnol. J.">
        <title>Discovery of a novel marine Bacteroidetes with a rich repertoire of carbohydrate-active enzymes.</title>
        <authorList>
            <person name="Chen B."/>
            <person name="Liu G."/>
            <person name="Chen Q."/>
            <person name="Wang H."/>
            <person name="Liu L."/>
            <person name="Tang K."/>
        </authorList>
    </citation>
    <scope>NUCLEOTIDE SEQUENCE</scope>
    <source>
        <strain evidence="2">TK19036</strain>
    </source>
</reference>
<evidence type="ECO:0000256" key="1">
    <source>
        <dbReference type="SAM" id="SignalP"/>
    </source>
</evidence>
<dbReference type="EMBL" id="CP120682">
    <property type="protein sequence ID" value="WKN38902.1"/>
    <property type="molecule type" value="Genomic_DNA"/>
</dbReference>
<accession>A0AA49GQ53</accession>
<gene>
    <name evidence="2" type="ORF">K4G66_09320</name>
</gene>
<dbReference type="AlphaFoldDB" id="A0AA49GQ53"/>
<sequence>MKTNVIFTLLTLSSLLTVASCSSSQQFQTKQEYKLDRVVYDIDDDQIRDVLKARKTETAFKRGQSLDIKTFEKERKRIERVVKQEVDPAFDKKYITFQIDTTLADQRYSIETTVRRNKQ</sequence>